<keyword evidence="1" id="KW-0472">Membrane</keyword>
<name>A0ABX0LLU4_9BURK</name>
<feature type="transmembrane region" description="Helical" evidence="1">
    <location>
        <begin position="113"/>
        <end position="134"/>
    </location>
</feature>
<dbReference type="EMBL" id="VUYU01000012">
    <property type="protein sequence ID" value="NHZ35639.1"/>
    <property type="molecule type" value="Genomic_DNA"/>
</dbReference>
<protein>
    <submittedName>
        <fullName evidence="2">Uncharacterized protein</fullName>
    </submittedName>
</protein>
<accession>A0ABX0LLU4</accession>
<evidence type="ECO:0000313" key="3">
    <source>
        <dbReference type="Proteomes" id="UP000785613"/>
    </source>
</evidence>
<evidence type="ECO:0000313" key="2">
    <source>
        <dbReference type="EMBL" id="NHZ35639.1"/>
    </source>
</evidence>
<sequence>MHSKPGFIIWSSTIICVALAIAALSNTLAQTSEAARGQSLGILLVCFLAAGTSVWRLIRLYRTANEVADITKVPFGVPLRPSRSKAMTVAIGMLAIGAMPLITMTTLTPIIRGGAWLLVAGGVGMLAAVLARLLPVGQITLRADGLALAGRGLPIVLPWERISAVEGGEYGGNPAIFLWLDSPETIAVPPGKHKAFMRQVAFCRNLMDADYYHPTISYGVGLASLVAAIDHHRRKASGG</sequence>
<keyword evidence="1" id="KW-1133">Transmembrane helix</keyword>
<reference evidence="2 3" key="1">
    <citation type="submission" date="2019-09" db="EMBL/GenBank/DDBJ databases">
        <title>Taxonomy of Antarctic Massilia spp.: description of Massilia rubra sp. nov., Massilia aquatica sp. nov., Massilia mucilaginosa sp. nov., Massilia frigida sp. nov. isolated from streams, lakes and regoliths.</title>
        <authorList>
            <person name="Holochova P."/>
            <person name="Sedlacek I."/>
            <person name="Kralova S."/>
            <person name="Maslanova I."/>
            <person name="Busse H.-J."/>
            <person name="Stankova E."/>
            <person name="Vrbovska V."/>
            <person name="Kovarovic V."/>
            <person name="Bartak M."/>
            <person name="Svec P."/>
            <person name="Pantucek R."/>
        </authorList>
    </citation>
    <scope>NUCLEOTIDE SEQUENCE [LARGE SCALE GENOMIC DNA]</scope>
    <source>
        <strain evidence="2 3">CCM 8692</strain>
    </source>
</reference>
<proteinExistence type="predicted"/>
<dbReference type="RefSeq" id="WP_167227028.1">
    <property type="nucleotide sequence ID" value="NZ_VUYU01000012.1"/>
</dbReference>
<comment type="caution">
    <text evidence="2">The sequence shown here is derived from an EMBL/GenBank/DDBJ whole genome shotgun (WGS) entry which is preliminary data.</text>
</comment>
<feature type="transmembrane region" description="Helical" evidence="1">
    <location>
        <begin position="39"/>
        <end position="58"/>
    </location>
</feature>
<evidence type="ECO:0000256" key="1">
    <source>
        <dbReference type="SAM" id="Phobius"/>
    </source>
</evidence>
<keyword evidence="3" id="KW-1185">Reference proteome</keyword>
<organism evidence="2 3">
    <name type="scientific">Massilia rubra</name>
    <dbReference type="NCBI Taxonomy" id="2607910"/>
    <lineage>
        <taxon>Bacteria</taxon>
        <taxon>Pseudomonadati</taxon>
        <taxon>Pseudomonadota</taxon>
        <taxon>Betaproteobacteria</taxon>
        <taxon>Burkholderiales</taxon>
        <taxon>Oxalobacteraceae</taxon>
        <taxon>Telluria group</taxon>
        <taxon>Massilia</taxon>
    </lineage>
</organism>
<dbReference type="Proteomes" id="UP000785613">
    <property type="component" value="Unassembled WGS sequence"/>
</dbReference>
<gene>
    <name evidence="2" type="ORF">F0185_18920</name>
</gene>
<keyword evidence="1" id="KW-0812">Transmembrane</keyword>
<feature type="transmembrane region" description="Helical" evidence="1">
    <location>
        <begin position="86"/>
        <end position="107"/>
    </location>
</feature>